<dbReference type="AlphaFoldDB" id="A0A2M9G258"/>
<dbReference type="EMBL" id="PHIG01000032">
    <property type="protein sequence ID" value="PJK29754.1"/>
    <property type="molecule type" value="Genomic_DNA"/>
</dbReference>
<organism evidence="3 4">
    <name type="scientific">Minwuia thermotolerans</name>
    <dbReference type="NCBI Taxonomy" id="2056226"/>
    <lineage>
        <taxon>Bacteria</taxon>
        <taxon>Pseudomonadati</taxon>
        <taxon>Pseudomonadota</taxon>
        <taxon>Alphaproteobacteria</taxon>
        <taxon>Minwuiales</taxon>
        <taxon>Minwuiaceae</taxon>
        <taxon>Minwuia</taxon>
    </lineage>
</organism>
<dbReference type="InterPro" id="IPR006076">
    <property type="entry name" value="FAD-dep_OxRdtase"/>
</dbReference>
<dbReference type="OrthoDB" id="7421214at2"/>
<proteinExistence type="predicted"/>
<sequence length="378" mass="40628">MIECEIAVIGAGIAGMSAACFLAEARGDGARIAVLEQETQPGYHTTGRSAAMYTEVYGNATIRAMVKASRRFMETPEARYAEHSLLSPRGALMIARTDQTARIDDFLAEMNRPDILETADRETCLELSPALDPDYVAGGVHERAAMDIDVHGLHQGYIRVFRSLGGRIVTDAGVTGIVRTGPGFEIETRGGEPVRAEIVINAAGAWGDMIATMAGAVPVGLVPKRRTAITFDLPPGMTNGDWPLTFDIDEEWYFKPDAGRVLASPADETPAAPNDAQPEELDIAICIDRIERATRLEVGRPASRWAGLRSFVHDHSPVNGFDDRVDGFYWLVGQGGYGIKTSPAMGRIAAALIGGGEVPADIVDCGLDYANLGVDRLR</sequence>
<dbReference type="SUPFAM" id="SSF51905">
    <property type="entry name" value="FAD/NAD(P)-binding domain"/>
    <property type="match status" value="1"/>
</dbReference>
<evidence type="ECO:0000259" key="2">
    <source>
        <dbReference type="Pfam" id="PF01266"/>
    </source>
</evidence>
<dbReference type="Gene3D" id="3.50.50.60">
    <property type="entry name" value="FAD/NAD(P)-binding domain"/>
    <property type="match status" value="1"/>
</dbReference>
<keyword evidence="1" id="KW-0560">Oxidoreductase</keyword>
<evidence type="ECO:0000313" key="3">
    <source>
        <dbReference type="EMBL" id="PJK29754.1"/>
    </source>
</evidence>
<feature type="domain" description="FAD dependent oxidoreductase" evidence="2">
    <location>
        <begin position="6"/>
        <end position="352"/>
    </location>
</feature>
<evidence type="ECO:0000313" key="4">
    <source>
        <dbReference type="Proteomes" id="UP000229498"/>
    </source>
</evidence>
<dbReference type="Gene3D" id="3.30.9.10">
    <property type="entry name" value="D-Amino Acid Oxidase, subunit A, domain 2"/>
    <property type="match status" value="1"/>
</dbReference>
<reference evidence="3 4" key="1">
    <citation type="submission" date="2017-11" db="EMBL/GenBank/DDBJ databases">
        <title>Draft genome sequence of Rhizobiales bacterium SY3-13.</title>
        <authorList>
            <person name="Sun C."/>
        </authorList>
    </citation>
    <scope>NUCLEOTIDE SEQUENCE [LARGE SCALE GENOMIC DNA]</scope>
    <source>
        <strain evidence="3 4">SY3-13</strain>
    </source>
</reference>
<dbReference type="InterPro" id="IPR036188">
    <property type="entry name" value="FAD/NAD-bd_sf"/>
</dbReference>
<keyword evidence="4" id="KW-1185">Reference proteome</keyword>
<dbReference type="Pfam" id="PF01266">
    <property type="entry name" value="DAO"/>
    <property type="match status" value="1"/>
</dbReference>
<dbReference type="GO" id="GO:0016491">
    <property type="term" value="F:oxidoreductase activity"/>
    <property type="evidence" value="ECO:0007669"/>
    <property type="project" value="UniProtKB-KW"/>
</dbReference>
<name>A0A2M9G258_9PROT</name>
<evidence type="ECO:0000256" key="1">
    <source>
        <dbReference type="ARBA" id="ARBA00023002"/>
    </source>
</evidence>
<dbReference type="PANTHER" id="PTHR13847">
    <property type="entry name" value="SARCOSINE DEHYDROGENASE-RELATED"/>
    <property type="match status" value="1"/>
</dbReference>
<gene>
    <name evidence="3" type="ORF">CVT23_11500</name>
</gene>
<dbReference type="PANTHER" id="PTHR13847:SF287">
    <property type="entry name" value="FAD-DEPENDENT OXIDOREDUCTASE DOMAIN-CONTAINING PROTEIN 1"/>
    <property type="match status" value="1"/>
</dbReference>
<comment type="caution">
    <text evidence="3">The sequence shown here is derived from an EMBL/GenBank/DDBJ whole genome shotgun (WGS) entry which is preliminary data.</text>
</comment>
<protein>
    <submittedName>
        <fullName evidence="3">FAD-dependent oxidoreductase</fullName>
    </submittedName>
</protein>
<dbReference type="Proteomes" id="UP000229498">
    <property type="component" value="Unassembled WGS sequence"/>
</dbReference>
<accession>A0A2M9G258</accession>
<dbReference type="GO" id="GO:0005737">
    <property type="term" value="C:cytoplasm"/>
    <property type="evidence" value="ECO:0007669"/>
    <property type="project" value="TreeGrafter"/>
</dbReference>